<feature type="transmembrane region" description="Helical" evidence="1">
    <location>
        <begin position="209"/>
        <end position="230"/>
    </location>
</feature>
<dbReference type="CDD" id="cd21807">
    <property type="entry name" value="ABC-2_lan_permease_MutE_EpiE-like"/>
    <property type="match status" value="1"/>
</dbReference>
<keyword evidence="1" id="KW-1133">Transmembrane helix</keyword>
<feature type="transmembrane region" description="Helical" evidence="1">
    <location>
        <begin position="155"/>
        <end position="173"/>
    </location>
</feature>
<proteinExistence type="predicted"/>
<dbReference type="EMBL" id="DWVZ01000112">
    <property type="protein sequence ID" value="HJC63636.1"/>
    <property type="molecule type" value="Genomic_DNA"/>
</dbReference>
<dbReference type="Proteomes" id="UP000823886">
    <property type="component" value="Unassembled WGS sequence"/>
</dbReference>
<evidence type="ECO:0000256" key="1">
    <source>
        <dbReference type="SAM" id="Phobius"/>
    </source>
</evidence>
<evidence type="ECO:0000313" key="3">
    <source>
        <dbReference type="Proteomes" id="UP000823886"/>
    </source>
</evidence>
<dbReference type="InterPro" id="IPR021205">
    <property type="entry name" value="Lanti_perm_SpaE/MutE/EpiE-like"/>
</dbReference>
<dbReference type="Pfam" id="PF12730">
    <property type="entry name" value="ABC2_membrane_4"/>
    <property type="match status" value="1"/>
</dbReference>
<reference evidence="2" key="2">
    <citation type="submission" date="2021-04" db="EMBL/GenBank/DDBJ databases">
        <authorList>
            <person name="Gilroy R."/>
        </authorList>
    </citation>
    <scope>NUCLEOTIDE SEQUENCE</scope>
    <source>
        <strain evidence="2">ChiBcec2-3848</strain>
    </source>
</reference>
<protein>
    <submittedName>
        <fullName evidence="2">Lantibiotic immunity ABC transporter MutE/EpiE family permease subunit</fullName>
    </submittedName>
</protein>
<organism evidence="2 3">
    <name type="scientific">Candidatus Blautia merdavium</name>
    <dbReference type="NCBI Taxonomy" id="2838494"/>
    <lineage>
        <taxon>Bacteria</taxon>
        <taxon>Bacillati</taxon>
        <taxon>Bacillota</taxon>
        <taxon>Clostridia</taxon>
        <taxon>Lachnospirales</taxon>
        <taxon>Lachnospiraceae</taxon>
        <taxon>Blautia</taxon>
    </lineage>
</organism>
<dbReference type="AlphaFoldDB" id="A0A9D2PQ51"/>
<feature type="transmembrane region" description="Helical" evidence="1">
    <location>
        <begin position="99"/>
        <end position="123"/>
    </location>
</feature>
<dbReference type="NCBIfam" id="TIGR03732">
    <property type="entry name" value="lanti_perm_MutE"/>
    <property type="match status" value="1"/>
</dbReference>
<reference evidence="2" key="1">
    <citation type="journal article" date="2021" name="PeerJ">
        <title>Extensive microbial diversity within the chicken gut microbiome revealed by metagenomics and culture.</title>
        <authorList>
            <person name="Gilroy R."/>
            <person name="Ravi A."/>
            <person name="Getino M."/>
            <person name="Pursley I."/>
            <person name="Horton D.L."/>
            <person name="Alikhan N.F."/>
            <person name="Baker D."/>
            <person name="Gharbi K."/>
            <person name="Hall N."/>
            <person name="Watson M."/>
            <person name="Adriaenssens E.M."/>
            <person name="Foster-Nyarko E."/>
            <person name="Jarju S."/>
            <person name="Secka A."/>
            <person name="Antonio M."/>
            <person name="Oren A."/>
            <person name="Chaudhuri R.R."/>
            <person name="La Ragione R."/>
            <person name="Hildebrand F."/>
            <person name="Pallen M.J."/>
        </authorList>
    </citation>
    <scope>NUCLEOTIDE SEQUENCE</scope>
    <source>
        <strain evidence="2">ChiBcec2-3848</strain>
    </source>
</reference>
<name>A0A9D2PQ51_9FIRM</name>
<keyword evidence="1" id="KW-0812">Transmembrane</keyword>
<comment type="caution">
    <text evidence="2">The sequence shown here is derived from an EMBL/GenBank/DDBJ whole genome shotgun (WGS) entry which is preliminary data.</text>
</comment>
<feature type="transmembrane region" description="Helical" evidence="1">
    <location>
        <begin position="20"/>
        <end position="40"/>
    </location>
</feature>
<feature type="transmembrane region" description="Helical" evidence="1">
    <location>
        <begin position="129"/>
        <end position="148"/>
    </location>
</feature>
<keyword evidence="1" id="KW-0472">Membrane</keyword>
<accession>A0A9D2PQ51</accession>
<evidence type="ECO:0000313" key="2">
    <source>
        <dbReference type="EMBL" id="HJC63636.1"/>
    </source>
</evidence>
<gene>
    <name evidence="2" type="ORF">H9753_08470</name>
</gene>
<sequence length="241" mass="26889">MNYLKAEHLKFKRTISNKLLFIAPFLTALFAWIVGGFYGFQYMTFYWWYTFLLPGTIAILCSLSHQKEERAGKYYSVLAAPVNLKQFEYAKALILIEKLLVAAVFLAFFATVSNLISTALAVYSVGRNFAGSIALMIASIWQIPLCLLLARKTGLLLPIVANTLLGILMPIMLGNTALAWVCPYCWPAKTAELLMGIEDNGTFAGVTPFSWSVLLPLIFSVILYVLLTLWEAANFSKKEGM</sequence>
<feature type="transmembrane region" description="Helical" evidence="1">
    <location>
        <begin position="46"/>
        <end position="63"/>
    </location>
</feature>